<keyword evidence="4" id="KW-0227">DNA damage</keyword>
<evidence type="ECO:0000259" key="6">
    <source>
        <dbReference type="SMART" id="SM00478"/>
    </source>
</evidence>
<dbReference type="InterPro" id="IPR051912">
    <property type="entry name" value="Alkylbase_DNA_Glycosylase/TA"/>
</dbReference>
<accession>A0A2T7BKX4</accession>
<feature type="domain" description="HhH-GPD" evidence="6">
    <location>
        <begin position="38"/>
        <end position="195"/>
    </location>
</feature>
<keyword evidence="8" id="KW-1185">Reference proteome</keyword>
<evidence type="ECO:0000313" key="8">
    <source>
        <dbReference type="Proteomes" id="UP000244450"/>
    </source>
</evidence>
<dbReference type="GO" id="GO:0006285">
    <property type="term" value="P:base-excision repair, AP site formation"/>
    <property type="evidence" value="ECO:0007669"/>
    <property type="project" value="TreeGrafter"/>
</dbReference>
<dbReference type="SMART" id="SM00478">
    <property type="entry name" value="ENDO3c"/>
    <property type="match status" value="1"/>
</dbReference>
<name>A0A2T7BKX4_9BACT</name>
<dbReference type="Gene3D" id="1.10.340.30">
    <property type="entry name" value="Hypothetical protein, domain 2"/>
    <property type="match status" value="1"/>
</dbReference>
<organism evidence="7 8">
    <name type="scientific">Chitinophaga parva</name>
    <dbReference type="NCBI Taxonomy" id="2169414"/>
    <lineage>
        <taxon>Bacteria</taxon>
        <taxon>Pseudomonadati</taxon>
        <taxon>Bacteroidota</taxon>
        <taxon>Chitinophagia</taxon>
        <taxon>Chitinophagales</taxon>
        <taxon>Chitinophagaceae</taxon>
        <taxon>Chitinophaga</taxon>
    </lineage>
</organism>
<keyword evidence="5" id="KW-0234">DNA repair</keyword>
<dbReference type="EC" id="3.2.2.21" evidence="3"/>
<dbReference type="Pfam" id="PF00730">
    <property type="entry name" value="HhH-GPD"/>
    <property type="match status" value="1"/>
</dbReference>
<dbReference type="GO" id="GO:0043916">
    <property type="term" value="F:DNA-7-methylguanine glycosylase activity"/>
    <property type="evidence" value="ECO:0007669"/>
    <property type="project" value="TreeGrafter"/>
</dbReference>
<dbReference type="Gene3D" id="1.10.1670.40">
    <property type="match status" value="1"/>
</dbReference>
<comment type="caution">
    <text evidence="7">The sequence shown here is derived from an EMBL/GenBank/DDBJ whole genome shotgun (WGS) entry which is preliminary data.</text>
</comment>
<dbReference type="CDD" id="cd00056">
    <property type="entry name" value="ENDO3c"/>
    <property type="match status" value="1"/>
</dbReference>
<dbReference type="FunFam" id="1.10.340.30:FF:000004">
    <property type="entry name" value="DNA-3-methyladenine glycosylase II"/>
    <property type="match status" value="1"/>
</dbReference>
<dbReference type="PANTHER" id="PTHR43003:SF5">
    <property type="entry name" value="DNA-3-METHYLADENINE GLYCOSYLASE"/>
    <property type="match status" value="1"/>
</dbReference>
<dbReference type="OrthoDB" id="9785929at2"/>
<reference evidence="7 8" key="1">
    <citation type="submission" date="2018-04" db="EMBL/GenBank/DDBJ databases">
        <title>Chitinophaga fuyangensis sp. nov., isolated from soil in a chemical factory.</title>
        <authorList>
            <person name="Chen K."/>
        </authorList>
    </citation>
    <scope>NUCLEOTIDE SEQUENCE [LARGE SCALE GENOMIC DNA]</scope>
    <source>
        <strain evidence="7 8">LY-1</strain>
    </source>
</reference>
<evidence type="ECO:0000256" key="3">
    <source>
        <dbReference type="ARBA" id="ARBA00012000"/>
    </source>
</evidence>
<dbReference type="SUPFAM" id="SSF48150">
    <property type="entry name" value="DNA-glycosylase"/>
    <property type="match status" value="1"/>
</dbReference>
<comment type="similarity">
    <text evidence="2">Belongs to the alkylbase DNA glycosidase AlkA family.</text>
</comment>
<evidence type="ECO:0000256" key="2">
    <source>
        <dbReference type="ARBA" id="ARBA00010817"/>
    </source>
</evidence>
<dbReference type="RefSeq" id="WP_108684964.1">
    <property type="nucleotide sequence ID" value="NZ_QCYK01000001.1"/>
</dbReference>
<dbReference type="PROSITE" id="PS00516">
    <property type="entry name" value="ALKYLBASE_DNA_GLYCOS"/>
    <property type="match status" value="1"/>
</dbReference>
<dbReference type="InterPro" id="IPR003265">
    <property type="entry name" value="HhH-GPD_domain"/>
</dbReference>
<dbReference type="InterPro" id="IPR000035">
    <property type="entry name" value="Alkylbase_DNA_glycsylse_CS"/>
</dbReference>
<evidence type="ECO:0000256" key="1">
    <source>
        <dbReference type="ARBA" id="ARBA00000086"/>
    </source>
</evidence>
<gene>
    <name evidence="7" type="ORF">DCC81_02230</name>
</gene>
<dbReference type="EMBL" id="QCYK01000001">
    <property type="protein sequence ID" value="PUZ28325.1"/>
    <property type="molecule type" value="Genomic_DNA"/>
</dbReference>
<dbReference type="AlphaFoldDB" id="A0A2T7BKX4"/>
<evidence type="ECO:0000313" key="7">
    <source>
        <dbReference type="EMBL" id="PUZ28325.1"/>
    </source>
</evidence>
<comment type="catalytic activity">
    <reaction evidence="1">
        <text>Hydrolysis of alkylated DNA, releasing 3-methyladenine, 3-methylguanine, 7-methylguanine and 7-methyladenine.</text>
        <dbReference type="EC" id="3.2.2.21"/>
    </reaction>
</comment>
<protein>
    <recommendedName>
        <fullName evidence="3">DNA-3-methyladenine glycosylase II</fullName>
        <ecNumber evidence="3">3.2.2.21</ecNumber>
    </recommendedName>
</protein>
<dbReference type="GO" id="GO:0032131">
    <property type="term" value="F:alkylated DNA binding"/>
    <property type="evidence" value="ECO:0007669"/>
    <property type="project" value="TreeGrafter"/>
</dbReference>
<evidence type="ECO:0000256" key="5">
    <source>
        <dbReference type="ARBA" id="ARBA00023204"/>
    </source>
</evidence>
<dbReference type="GO" id="GO:0008725">
    <property type="term" value="F:DNA-3-methyladenine glycosylase activity"/>
    <property type="evidence" value="ECO:0007669"/>
    <property type="project" value="TreeGrafter"/>
</dbReference>
<dbReference type="GO" id="GO:0005737">
    <property type="term" value="C:cytoplasm"/>
    <property type="evidence" value="ECO:0007669"/>
    <property type="project" value="TreeGrafter"/>
</dbReference>
<proteinExistence type="inferred from homology"/>
<dbReference type="GO" id="GO:0006307">
    <property type="term" value="P:DNA alkylation repair"/>
    <property type="evidence" value="ECO:0007669"/>
    <property type="project" value="TreeGrafter"/>
</dbReference>
<dbReference type="InterPro" id="IPR011257">
    <property type="entry name" value="DNA_glycosylase"/>
</dbReference>
<evidence type="ECO:0000256" key="4">
    <source>
        <dbReference type="ARBA" id="ARBA00022763"/>
    </source>
</evidence>
<dbReference type="GO" id="GO:0032993">
    <property type="term" value="C:protein-DNA complex"/>
    <property type="evidence" value="ECO:0007669"/>
    <property type="project" value="TreeGrafter"/>
</dbReference>
<sequence>MHHAHLSKDKKLQRIMTIALEEIKPRPNVALRLIASIMAQQLSVRVAQVLYQRFLDLYNGKEPTAKMIMDTAPEKLRAIGLSNAKVQYVLNVARFVVEEKVTDAKLHAMADDEVINYLTQIKGVGRWTVEMLLMFQLGREDVFALDDLGLQNAMIKLYKLDATDKKAFKEKLVKITAKWSPYRTYAARYLWAWRDDDKQDNTPK</sequence>
<dbReference type="Proteomes" id="UP000244450">
    <property type="component" value="Unassembled WGS sequence"/>
</dbReference>
<dbReference type="PANTHER" id="PTHR43003">
    <property type="entry name" value="DNA-3-METHYLADENINE GLYCOSYLASE"/>
    <property type="match status" value="1"/>
</dbReference>